<dbReference type="CDD" id="cd06261">
    <property type="entry name" value="TM_PBP2"/>
    <property type="match status" value="1"/>
</dbReference>
<feature type="transmembrane region" description="Helical" evidence="5">
    <location>
        <begin position="30"/>
        <end position="58"/>
    </location>
</feature>
<dbReference type="InterPro" id="IPR000515">
    <property type="entry name" value="MetI-like"/>
</dbReference>
<dbReference type="GO" id="GO:0055085">
    <property type="term" value="P:transmembrane transport"/>
    <property type="evidence" value="ECO:0007669"/>
    <property type="project" value="InterPro"/>
</dbReference>
<evidence type="ECO:0000259" key="6">
    <source>
        <dbReference type="PROSITE" id="PS50928"/>
    </source>
</evidence>
<dbReference type="InterPro" id="IPR035906">
    <property type="entry name" value="MetI-like_sf"/>
</dbReference>
<keyword evidence="5" id="KW-0813">Transport</keyword>
<dbReference type="SUPFAM" id="SSF161098">
    <property type="entry name" value="MetI-like"/>
    <property type="match status" value="1"/>
</dbReference>
<dbReference type="PANTHER" id="PTHR43496:SF1">
    <property type="entry name" value="POLYGALACTURONAN_RHAMNOGALACTURONAN TRANSPORT SYSTEM PERMEASE PROTEIN YTEP"/>
    <property type="match status" value="1"/>
</dbReference>
<keyword evidence="2 5" id="KW-0812">Transmembrane</keyword>
<dbReference type="Gene3D" id="1.10.3720.10">
    <property type="entry name" value="MetI-like"/>
    <property type="match status" value="1"/>
</dbReference>
<protein>
    <submittedName>
        <fullName evidence="7">Carbohydrate ABC transporter membrane protein 1, CUT1 family</fullName>
    </submittedName>
</protein>
<evidence type="ECO:0000256" key="2">
    <source>
        <dbReference type="ARBA" id="ARBA00022692"/>
    </source>
</evidence>
<reference evidence="7 8" key="1">
    <citation type="submission" date="2016-10" db="EMBL/GenBank/DDBJ databases">
        <authorList>
            <person name="de Groot N.N."/>
        </authorList>
    </citation>
    <scope>NUCLEOTIDE SEQUENCE [LARGE SCALE GENOMIC DNA]</scope>
    <source>
        <strain evidence="7 8">AR40</strain>
    </source>
</reference>
<comment type="subcellular location">
    <subcellularLocation>
        <location evidence="5">Cell membrane</location>
        <topology evidence="5">Multi-pass membrane protein</topology>
    </subcellularLocation>
    <subcellularLocation>
        <location evidence="1">Membrane</location>
        <topology evidence="1">Multi-pass membrane protein</topology>
    </subcellularLocation>
</comment>
<dbReference type="RefSeq" id="WP_022758167.1">
    <property type="nucleotide sequence ID" value="NZ_FOGJ01000011.1"/>
</dbReference>
<evidence type="ECO:0000256" key="5">
    <source>
        <dbReference type="RuleBase" id="RU363032"/>
    </source>
</evidence>
<dbReference type="Proteomes" id="UP000182584">
    <property type="component" value="Unassembled WGS sequence"/>
</dbReference>
<dbReference type="PANTHER" id="PTHR43496">
    <property type="entry name" value="PROTEIN LPLB"/>
    <property type="match status" value="1"/>
</dbReference>
<keyword evidence="4 5" id="KW-0472">Membrane</keyword>
<evidence type="ECO:0000256" key="4">
    <source>
        <dbReference type="ARBA" id="ARBA00023136"/>
    </source>
</evidence>
<feature type="transmembrane region" description="Helical" evidence="5">
    <location>
        <begin position="284"/>
        <end position="305"/>
    </location>
</feature>
<evidence type="ECO:0000256" key="1">
    <source>
        <dbReference type="ARBA" id="ARBA00004141"/>
    </source>
</evidence>
<comment type="similarity">
    <text evidence="5">Belongs to the binding-protein-dependent transport system permease family.</text>
</comment>
<dbReference type="OrthoDB" id="2637002at2"/>
<dbReference type="GO" id="GO:0005886">
    <property type="term" value="C:plasma membrane"/>
    <property type="evidence" value="ECO:0007669"/>
    <property type="project" value="UniProtKB-SubCell"/>
</dbReference>
<dbReference type="AlphaFoldDB" id="A0A1H9S7H4"/>
<accession>A0A1H9S7H4</accession>
<feature type="domain" description="ABC transmembrane type-1" evidence="6">
    <location>
        <begin position="91"/>
        <end position="306"/>
    </location>
</feature>
<keyword evidence="3 5" id="KW-1133">Transmembrane helix</keyword>
<feature type="transmembrane region" description="Helical" evidence="5">
    <location>
        <begin position="128"/>
        <end position="151"/>
    </location>
</feature>
<evidence type="ECO:0000313" key="8">
    <source>
        <dbReference type="Proteomes" id="UP000182584"/>
    </source>
</evidence>
<evidence type="ECO:0000313" key="7">
    <source>
        <dbReference type="EMBL" id="SER80934.1"/>
    </source>
</evidence>
<organism evidence="7 8">
    <name type="scientific">Butyrivibrio fibrisolvens</name>
    <dbReference type="NCBI Taxonomy" id="831"/>
    <lineage>
        <taxon>Bacteria</taxon>
        <taxon>Bacillati</taxon>
        <taxon>Bacillota</taxon>
        <taxon>Clostridia</taxon>
        <taxon>Lachnospirales</taxon>
        <taxon>Lachnospiraceae</taxon>
        <taxon>Butyrivibrio</taxon>
    </lineage>
</organism>
<sequence>MAKTKTIKLSDGSVIDANRTSNRKYFKQHIWLYLLLLPGLLYMILFRYVPMGGLIIAFKDYSPFKGMWGSPWVGFSNFTKFFSNNDFPKLLVNTLGISLLQLVLFFPAPIILSLFLNEVRNIAYKRCVQTLVYIPHFVSWVIIASLTYQLFNVTDGVFNIISRSLTGNSFDILSKASTFWGLIVGQDIWRETGYGTIVFLAALSGVDQELYEAARVDGAGRWRLMWHITLPAIRGTIIMMLILRVGGILNTGYEQIFLMRNDLNLARAEVFDTYIYTKGIKNGMYSFSAAVGMFKSIVGMILVLISDRVAKWFGESGLY</sequence>
<feature type="transmembrane region" description="Helical" evidence="5">
    <location>
        <begin position="90"/>
        <end position="116"/>
    </location>
</feature>
<dbReference type="Pfam" id="PF00528">
    <property type="entry name" value="BPD_transp_1"/>
    <property type="match status" value="1"/>
</dbReference>
<feature type="transmembrane region" description="Helical" evidence="5">
    <location>
        <begin position="224"/>
        <end position="243"/>
    </location>
</feature>
<proteinExistence type="inferred from homology"/>
<evidence type="ECO:0000256" key="3">
    <source>
        <dbReference type="ARBA" id="ARBA00022989"/>
    </source>
</evidence>
<name>A0A1H9S7H4_BUTFI</name>
<gene>
    <name evidence="7" type="ORF">SAMN04487884_111110</name>
</gene>
<dbReference type="EMBL" id="FOGJ01000011">
    <property type="protein sequence ID" value="SER80934.1"/>
    <property type="molecule type" value="Genomic_DNA"/>
</dbReference>
<dbReference type="PROSITE" id="PS50928">
    <property type="entry name" value="ABC_TM1"/>
    <property type="match status" value="1"/>
</dbReference>